<keyword evidence="2" id="KW-0489">Methyltransferase</keyword>
<dbReference type="RefSeq" id="WP_135532092.1">
    <property type="nucleotide sequence ID" value="NZ_SRKZ01000006.1"/>
</dbReference>
<gene>
    <name evidence="5" type="ORF">EU557_19130</name>
</gene>
<dbReference type="Proteomes" id="UP000298284">
    <property type="component" value="Unassembled WGS sequence"/>
</dbReference>
<dbReference type="GO" id="GO:0006231">
    <property type="term" value="P:dTMP biosynthetic process"/>
    <property type="evidence" value="ECO:0007669"/>
    <property type="project" value="InterPro"/>
</dbReference>
<evidence type="ECO:0000259" key="4">
    <source>
        <dbReference type="Pfam" id="PF00303"/>
    </source>
</evidence>
<dbReference type="PANTHER" id="PTHR11548">
    <property type="entry name" value="THYMIDYLATE SYNTHASE 1"/>
    <property type="match status" value="1"/>
</dbReference>
<dbReference type="Pfam" id="PF00303">
    <property type="entry name" value="Thymidylat_synt"/>
    <property type="match status" value="1"/>
</dbReference>
<dbReference type="Gene3D" id="3.30.572.10">
    <property type="entry name" value="Thymidylate synthase/dCMP hydroxymethylase domain"/>
    <property type="match status" value="1"/>
</dbReference>
<organism evidence="5 6">
    <name type="scientific">Hymenobacter wooponensis</name>
    <dbReference type="NCBI Taxonomy" id="1525360"/>
    <lineage>
        <taxon>Bacteria</taxon>
        <taxon>Pseudomonadati</taxon>
        <taxon>Bacteroidota</taxon>
        <taxon>Cytophagia</taxon>
        <taxon>Cytophagales</taxon>
        <taxon>Hymenobacteraceae</taxon>
        <taxon>Hymenobacter</taxon>
    </lineage>
</organism>
<dbReference type="GO" id="GO:0004799">
    <property type="term" value="F:thymidylate synthase activity"/>
    <property type="evidence" value="ECO:0007669"/>
    <property type="project" value="UniProtKB-EC"/>
</dbReference>
<dbReference type="AlphaFoldDB" id="A0A4Z0MFS9"/>
<evidence type="ECO:0000256" key="2">
    <source>
        <dbReference type="ARBA" id="ARBA00022603"/>
    </source>
</evidence>
<accession>A0A4Z0MFS9</accession>
<dbReference type="OrthoDB" id="7182974at2"/>
<dbReference type="InterPro" id="IPR000398">
    <property type="entry name" value="Thymidylate_synthase"/>
</dbReference>
<name>A0A4Z0MFS9_9BACT</name>
<dbReference type="PANTHER" id="PTHR11548:SF9">
    <property type="entry name" value="THYMIDYLATE SYNTHASE"/>
    <property type="match status" value="1"/>
</dbReference>
<dbReference type="CDD" id="cd00351">
    <property type="entry name" value="TS_Pyrimidine_HMase"/>
    <property type="match status" value="1"/>
</dbReference>
<evidence type="ECO:0000256" key="1">
    <source>
        <dbReference type="ARBA" id="ARBA00011947"/>
    </source>
</evidence>
<dbReference type="InterPro" id="IPR036926">
    <property type="entry name" value="Thymidate_synth/dCMP_Mease_sf"/>
</dbReference>
<dbReference type="InterPro" id="IPR023451">
    <property type="entry name" value="Thymidate_synth/dCMP_Mease_dom"/>
</dbReference>
<dbReference type="GO" id="GO:0032259">
    <property type="term" value="P:methylation"/>
    <property type="evidence" value="ECO:0007669"/>
    <property type="project" value="UniProtKB-KW"/>
</dbReference>
<feature type="domain" description="Thymidylate synthase/dCMP hydroxymethylase" evidence="4">
    <location>
        <begin position="61"/>
        <end position="225"/>
    </location>
</feature>
<keyword evidence="6" id="KW-1185">Reference proteome</keyword>
<comment type="caution">
    <text evidence="5">The sequence shown here is derived from an EMBL/GenBank/DDBJ whole genome shotgun (WGS) entry which is preliminary data.</text>
</comment>
<evidence type="ECO:0000256" key="3">
    <source>
        <dbReference type="ARBA" id="ARBA00022679"/>
    </source>
</evidence>
<dbReference type="SUPFAM" id="SSF55831">
    <property type="entry name" value="Thymidylate synthase/dCMP hydroxymethylase"/>
    <property type="match status" value="1"/>
</dbReference>
<dbReference type="GO" id="GO:0005829">
    <property type="term" value="C:cytosol"/>
    <property type="evidence" value="ECO:0007669"/>
    <property type="project" value="TreeGrafter"/>
</dbReference>
<sequence>MYFRSSTLDDLLHQAITELLALPISVKSTRGNSSELLGVMLHLENPLARLSRTETKGKPFSAIGELLWYLSASDDANFISYYIEAYKDETVDGKTIHGAYGPRLFNFRNQYNQVQNVLDILRRKPSTRQAVIQLLDASDIAAKRKEVPCTCTLQFFVREQKLHMLTHMRSNDAFKGLPHDVFAFTMMQEMLARELSLQLGDYKHFVGSLHLYESDINKAKEYLSEGYQSASGDLFMPSIPDAQPLAVLPYLLEVEQEIRNGNIINLDNINVNDYWKDIIRLLLVFRLIKNKNKDKNNFHNIIEEMNTDVYNTYIYKRVEAIERHEQIQHRNRKFDQKNE</sequence>
<dbReference type="EMBL" id="SRKZ01000006">
    <property type="protein sequence ID" value="TGD78227.1"/>
    <property type="molecule type" value="Genomic_DNA"/>
</dbReference>
<evidence type="ECO:0000313" key="5">
    <source>
        <dbReference type="EMBL" id="TGD78227.1"/>
    </source>
</evidence>
<evidence type="ECO:0000313" key="6">
    <source>
        <dbReference type="Proteomes" id="UP000298284"/>
    </source>
</evidence>
<keyword evidence="3" id="KW-0808">Transferase</keyword>
<dbReference type="InterPro" id="IPR045097">
    <property type="entry name" value="Thymidate_synth/dCMP_Mease"/>
</dbReference>
<protein>
    <recommendedName>
        <fullName evidence="1">thymidylate synthase</fullName>
        <ecNumber evidence="1">2.1.1.45</ecNumber>
    </recommendedName>
</protein>
<proteinExistence type="predicted"/>
<reference evidence="5 6" key="1">
    <citation type="submission" date="2019-04" db="EMBL/GenBank/DDBJ databases">
        <authorList>
            <person name="Feng G."/>
            <person name="Zhang J."/>
            <person name="Zhu H."/>
        </authorList>
    </citation>
    <scope>NUCLEOTIDE SEQUENCE [LARGE SCALE GENOMIC DNA]</scope>
    <source>
        <strain evidence="5 6">JCM 19491</strain>
    </source>
</reference>
<dbReference type="EC" id="2.1.1.45" evidence="1"/>
<dbReference type="PRINTS" id="PR00108">
    <property type="entry name" value="THYMDSNTHASE"/>
</dbReference>